<dbReference type="PANTHER" id="PTHR36702">
    <property type="entry name" value="HOLLIDAY JUNCTION RESOLVASE"/>
    <property type="match status" value="1"/>
</dbReference>
<dbReference type="PANTHER" id="PTHR36702:SF1">
    <property type="entry name" value="HOLLIDAY JUNCTION RESOLVASE"/>
    <property type="match status" value="1"/>
</dbReference>
<protein>
    <submittedName>
        <fullName evidence="1">Uncharacterized protein</fullName>
    </submittedName>
</protein>
<evidence type="ECO:0000313" key="1">
    <source>
        <dbReference type="EMBL" id="KAL2653951.1"/>
    </source>
</evidence>
<dbReference type="AlphaFoldDB" id="A0ABD1ZSM0"/>
<keyword evidence="2" id="KW-1185">Reference proteome</keyword>
<organism evidence="1 2">
    <name type="scientific">Riccia fluitans</name>
    <dbReference type="NCBI Taxonomy" id="41844"/>
    <lineage>
        <taxon>Eukaryota</taxon>
        <taxon>Viridiplantae</taxon>
        <taxon>Streptophyta</taxon>
        <taxon>Embryophyta</taxon>
        <taxon>Marchantiophyta</taxon>
        <taxon>Marchantiopsida</taxon>
        <taxon>Marchantiidae</taxon>
        <taxon>Marchantiales</taxon>
        <taxon>Ricciaceae</taxon>
        <taxon>Riccia</taxon>
    </lineage>
</organism>
<reference evidence="1 2" key="1">
    <citation type="submission" date="2024-09" db="EMBL/GenBank/DDBJ databases">
        <title>Chromosome-scale assembly of Riccia fluitans.</title>
        <authorList>
            <person name="Paukszto L."/>
            <person name="Sawicki J."/>
            <person name="Karawczyk K."/>
            <person name="Piernik-Szablinska J."/>
            <person name="Szczecinska M."/>
            <person name="Mazdziarz M."/>
        </authorList>
    </citation>
    <scope>NUCLEOTIDE SEQUENCE [LARGE SCALE GENOMIC DNA]</scope>
    <source>
        <strain evidence="1">Rf_01</strain>
        <tissue evidence="1">Aerial parts of the thallus</tissue>
    </source>
</reference>
<dbReference type="Proteomes" id="UP001605036">
    <property type="component" value="Unassembled WGS sequence"/>
</dbReference>
<comment type="caution">
    <text evidence="1">The sequence shown here is derived from an EMBL/GenBank/DDBJ whole genome shotgun (WGS) entry which is preliminary data.</text>
</comment>
<dbReference type="EMBL" id="JBHFFA010000001">
    <property type="protein sequence ID" value="KAL2653951.1"/>
    <property type="molecule type" value="Genomic_DNA"/>
</dbReference>
<gene>
    <name evidence="1" type="ORF">R1flu_022079</name>
</gene>
<name>A0ABD1ZSM0_9MARC</name>
<proteinExistence type="predicted"/>
<dbReference type="Pfam" id="PF14868">
    <property type="entry name" value="DUF4487"/>
    <property type="match status" value="1"/>
</dbReference>
<evidence type="ECO:0000313" key="2">
    <source>
        <dbReference type="Proteomes" id="UP001605036"/>
    </source>
</evidence>
<accession>A0ABD1ZSM0</accession>
<sequence>MPGSSGCRGSVEEISGLDQAMSTGDLHHHINVLLNKEKVLDSRMKLLMSLASGSSSRPQNFRAVTDALQTCWEEQRYNDTEAVEWRICIIQAAGITKGPVKELTKSLVWLGTKATCWFVEIASGDSQGRFSERELPAGCLLKIHTAVTSLISSLLERMLDTYATAELLLPDETLGPLIKNFISSAFAFVKFVYFSFVTSDGESLKKRCQEVLNLTSRLVYTFRRHIVGHPRGRIDMNSIEKLEDIAEKFPEVWLKQGFPLKLVSSSITSLVELGGLSTKGGAGSLGLMNISWKSVAALLLREEGCDFLASEVDVTPILTALLRHAVQALKVPIQTFLSSSESGERDARRLCIPVKFFLQIAERIASLFPYKAIMASSSIALSLSQILASLLLQYGVARRADLQVFSELIVPSTLDISHHLLRARNVEEEKKIELLRYITCDNDDLWNSHSIADLDGGHEQSEVLDELFNDKLNGLGLLKIGRLALFVSILQVSSHFSNRLLSELTLKLDWLLEGILEQGVYVGLTQAKLLPMWTTEGKVTWKHQLVFTWISNSLQTFAGVVAKDDGVWTEFQHFLFENVLHPCAMCRELVLTLWCYIIRQSDPDFAHKHIEMLFSLLEDMVSQKVELTVARRLARALCVLLEEAPETEAAFVYAVVFRHDPFSSESASNLATTLLEEGYSFSLLSEKNRKAYKELLISFCITSGKSLVDRLKEGRVTLSFHCQKQALVCLQLLLRESAFREEEVEDMLLQETLFITQELLRLSTQGVDAPTYFTSGEILSHALQLLTHVKHLPSSPSIDKLLPKLHESCTFISQNTRGKELKHSLPLFLASLGETTMTEDEENPSLRALRGLYHIPLREKHWALVHTGMESFSHFAVRTSYPDLSRFVPEDATVARKTGVGNTTEDAFMSALRSYIETEPAQQSLIPSDEELKLLRNEGALLYKMKDGVGAKDRNDVVEIHTDRVNGVMADIELAFDMTRTSIDSLKRKIPTWLASSSPHELQIIRTRFAELKEEVGALQQLLCSRPKTRQTRLNFV</sequence>
<dbReference type="InterPro" id="IPR027902">
    <property type="entry name" value="DUF4487"/>
</dbReference>